<evidence type="ECO:0000313" key="10">
    <source>
        <dbReference type="EMBL" id="KAF2239329.1"/>
    </source>
</evidence>
<feature type="domain" description="Prenyltransferase alpha-alpha toroid" evidence="9">
    <location>
        <begin position="19"/>
        <end position="414"/>
    </location>
</feature>
<dbReference type="Pfam" id="PF00432">
    <property type="entry name" value="Prenyltrans"/>
    <property type="match status" value="1"/>
</dbReference>
<evidence type="ECO:0000256" key="8">
    <source>
        <dbReference type="SAM" id="MobiDB-lite"/>
    </source>
</evidence>
<evidence type="ECO:0000259" key="9">
    <source>
        <dbReference type="Pfam" id="PF00432"/>
    </source>
</evidence>
<evidence type="ECO:0000256" key="6">
    <source>
        <dbReference type="ARBA" id="ARBA00022737"/>
    </source>
</evidence>
<dbReference type="AlphaFoldDB" id="A0A6A6HNA2"/>
<comment type="similarity">
    <text evidence="2">Belongs to the protein prenyltransferase subunit beta family.</text>
</comment>
<proteinExistence type="inferred from homology"/>
<dbReference type="GO" id="GO:0005953">
    <property type="term" value="C:CAAX-protein geranylgeranyltransferase complex"/>
    <property type="evidence" value="ECO:0007669"/>
    <property type="project" value="TreeGrafter"/>
</dbReference>
<keyword evidence="5" id="KW-0479">Metal-binding</keyword>
<evidence type="ECO:0000256" key="4">
    <source>
        <dbReference type="ARBA" id="ARBA00022679"/>
    </source>
</evidence>
<sequence>MSATRTDSVHPPSLQASSLDTEKHIKYWLRCLKSPLPHHYISNDSNRMCIAFFIYSALDILNVLDASVTPTERAEHVDWVYRCQLPEGGFRMFPGSGFGKLRNEQNRKWDPPTLPATFFAIQTLAVMKDDFHRLNKRGILEWLPKLQREDGSFGQMLIDGVIEGGHDSRFGYMATGVRWMLRGTVEGSLDGIPDIDMEGFCHCVEESQTYDGGISEAPFHEAHAGFEFCATSALSLLGRLPQSSNTALEVPSKGLTQLDSTVQWLVSRQTATLDEEDEFDTNSDETDTSMTCHDSHSFVKLRSFPSKAGEMSYQDRSTAHFELQWAGFNGRPNKVADTCYAWWVYGTLSILNKQHLVDAEACRRYLLDKAQHMIGGFGKMPGDPPDIYHSFLGLATLALQPESGLKGFDPALCITKEAKQYIESLQWRKAAISGASDSLNSSLSSTSSESTNTTSQSTISSDSPNIEKNFSYLAISGG</sequence>
<comment type="cofactor">
    <cofactor evidence="1">
        <name>Zn(2+)</name>
        <dbReference type="ChEBI" id="CHEBI:29105"/>
    </cofactor>
</comment>
<feature type="region of interest" description="Disordered" evidence="8">
    <location>
        <begin position="442"/>
        <end position="462"/>
    </location>
</feature>
<dbReference type="GO" id="GO:0004662">
    <property type="term" value="F:CAAX-protein geranylgeranyltransferase activity"/>
    <property type="evidence" value="ECO:0007669"/>
    <property type="project" value="TreeGrafter"/>
</dbReference>
<keyword evidence="11" id="KW-1185">Reference proteome</keyword>
<dbReference type="Gene3D" id="1.50.10.20">
    <property type="match status" value="1"/>
</dbReference>
<accession>A0A6A6HNA2</accession>
<evidence type="ECO:0000256" key="5">
    <source>
        <dbReference type="ARBA" id="ARBA00022723"/>
    </source>
</evidence>
<dbReference type="InterPro" id="IPR045089">
    <property type="entry name" value="PGGT1B-like"/>
</dbReference>
<keyword evidence="3" id="KW-0637">Prenyltransferase</keyword>
<dbReference type="OrthoDB" id="24893at2759"/>
<evidence type="ECO:0000313" key="11">
    <source>
        <dbReference type="Proteomes" id="UP000800092"/>
    </source>
</evidence>
<evidence type="ECO:0000256" key="1">
    <source>
        <dbReference type="ARBA" id="ARBA00001947"/>
    </source>
</evidence>
<gene>
    <name evidence="10" type="ORF">EV356DRAFT_478448</name>
</gene>
<reference evidence="10" key="1">
    <citation type="journal article" date="2020" name="Stud. Mycol.">
        <title>101 Dothideomycetes genomes: a test case for predicting lifestyles and emergence of pathogens.</title>
        <authorList>
            <person name="Haridas S."/>
            <person name="Albert R."/>
            <person name="Binder M."/>
            <person name="Bloem J."/>
            <person name="Labutti K."/>
            <person name="Salamov A."/>
            <person name="Andreopoulos B."/>
            <person name="Baker S."/>
            <person name="Barry K."/>
            <person name="Bills G."/>
            <person name="Bluhm B."/>
            <person name="Cannon C."/>
            <person name="Castanera R."/>
            <person name="Culley D."/>
            <person name="Daum C."/>
            <person name="Ezra D."/>
            <person name="Gonzalez J."/>
            <person name="Henrissat B."/>
            <person name="Kuo A."/>
            <person name="Liang C."/>
            <person name="Lipzen A."/>
            <person name="Lutzoni F."/>
            <person name="Magnuson J."/>
            <person name="Mondo S."/>
            <person name="Nolan M."/>
            <person name="Ohm R."/>
            <person name="Pangilinan J."/>
            <person name="Park H.-J."/>
            <person name="Ramirez L."/>
            <person name="Alfaro M."/>
            <person name="Sun H."/>
            <person name="Tritt A."/>
            <person name="Yoshinaga Y."/>
            <person name="Zwiers L.-H."/>
            <person name="Turgeon B."/>
            <person name="Goodwin S."/>
            <person name="Spatafora J."/>
            <person name="Crous P."/>
            <person name="Grigoriev I."/>
        </authorList>
    </citation>
    <scope>NUCLEOTIDE SEQUENCE</scope>
    <source>
        <strain evidence="10">Tuck. ex Michener</strain>
    </source>
</reference>
<organism evidence="10 11">
    <name type="scientific">Viridothelium virens</name>
    <name type="common">Speckled blister lichen</name>
    <name type="synonym">Trypethelium virens</name>
    <dbReference type="NCBI Taxonomy" id="1048519"/>
    <lineage>
        <taxon>Eukaryota</taxon>
        <taxon>Fungi</taxon>
        <taxon>Dikarya</taxon>
        <taxon>Ascomycota</taxon>
        <taxon>Pezizomycotina</taxon>
        <taxon>Dothideomycetes</taxon>
        <taxon>Dothideomycetes incertae sedis</taxon>
        <taxon>Trypetheliales</taxon>
        <taxon>Trypetheliaceae</taxon>
        <taxon>Viridothelium</taxon>
    </lineage>
</organism>
<evidence type="ECO:0000256" key="3">
    <source>
        <dbReference type="ARBA" id="ARBA00022602"/>
    </source>
</evidence>
<evidence type="ECO:0000256" key="7">
    <source>
        <dbReference type="ARBA" id="ARBA00022833"/>
    </source>
</evidence>
<dbReference type="GO" id="GO:0046872">
    <property type="term" value="F:metal ion binding"/>
    <property type="evidence" value="ECO:0007669"/>
    <property type="project" value="UniProtKB-KW"/>
</dbReference>
<dbReference type="PANTHER" id="PTHR11774">
    <property type="entry name" value="GERANYLGERANYL TRANSFERASE TYPE BETA SUBUNIT"/>
    <property type="match status" value="1"/>
</dbReference>
<dbReference type="PANTHER" id="PTHR11774:SF4">
    <property type="entry name" value="GERANYLGERANYL TRANSFERASE TYPE-1 SUBUNIT BETA"/>
    <property type="match status" value="1"/>
</dbReference>
<dbReference type="Proteomes" id="UP000800092">
    <property type="component" value="Unassembled WGS sequence"/>
</dbReference>
<keyword evidence="7" id="KW-0862">Zinc</keyword>
<dbReference type="InterPro" id="IPR008930">
    <property type="entry name" value="Terpenoid_cyclase/PrenylTrfase"/>
</dbReference>
<protein>
    <submittedName>
        <fullName evidence="10">Geranylgeranyl transferas-like protein type i beta subunit</fullName>
    </submittedName>
</protein>
<dbReference type="InterPro" id="IPR001330">
    <property type="entry name" value="Prenyltrans"/>
</dbReference>
<keyword evidence="4" id="KW-0808">Transferase</keyword>
<name>A0A6A6HNA2_VIRVR</name>
<keyword evidence="6" id="KW-0677">Repeat</keyword>
<dbReference type="SUPFAM" id="SSF48239">
    <property type="entry name" value="Terpenoid cyclases/Protein prenyltransferases"/>
    <property type="match status" value="1"/>
</dbReference>
<evidence type="ECO:0000256" key="2">
    <source>
        <dbReference type="ARBA" id="ARBA00010497"/>
    </source>
</evidence>
<dbReference type="EMBL" id="ML991773">
    <property type="protein sequence ID" value="KAF2239329.1"/>
    <property type="molecule type" value="Genomic_DNA"/>
</dbReference>